<gene>
    <name evidence="2" type="primary">PLEST006863</name>
    <name evidence="2" type="ORF">PLESTB_000898700</name>
</gene>
<dbReference type="EMBL" id="BRXU01000011">
    <property type="protein sequence ID" value="GLC54716.1"/>
    <property type="molecule type" value="Genomic_DNA"/>
</dbReference>
<feature type="region of interest" description="Disordered" evidence="1">
    <location>
        <begin position="610"/>
        <end position="639"/>
    </location>
</feature>
<proteinExistence type="predicted"/>
<dbReference type="OrthoDB" id="532473at2759"/>
<evidence type="ECO:0000256" key="1">
    <source>
        <dbReference type="SAM" id="MobiDB-lite"/>
    </source>
</evidence>
<evidence type="ECO:0000313" key="2">
    <source>
        <dbReference type="EMBL" id="GLC54716.1"/>
    </source>
</evidence>
<feature type="region of interest" description="Disordered" evidence="1">
    <location>
        <begin position="249"/>
        <end position="407"/>
    </location>
</feature>
<keyword evidence="3" id="KW-1185">Reference proteome</keyword>
<comment type="caution">
    <text evidence="2">The sequence shown here is derived from an EMBL/GenBank/DDBJ whole genome shotgun (WGS) entry which is preliminary data.</text>
</comment>
<protein>
    <submittedName>
        <fullName evidence="2">Uncharacterized protein</fullName>
    </submittedName>
</protein>
<reference evidence="2 3" key="1">
    <citation type="journal article" date="2023" name="Commun. Biol.">
        <title>Reorganization of the ancestral sex-determining regions during the evolution of trioecy in Pleodorina starrii.</title>
        <authorList>
            <person name="Takahashi K."/>
            <person name="Suzuki S."/>
            <person name="Kawai-Toyooka H."/>
            <person name="Yamamoto K."/>
            <person name="Hamaji T."/>
            <person name="Ootsuki R."/>
            <person name="Yamaguchi H."/>
            <person name="Kawachi M."/>
            <person name="Higashiyama T."/>
            <person name="Nozaki H."/>
        </authorList>
    </citation>
    <scope>NUCLEOTIDE SEQUENCE [LARGE SCALE GENOMIC DNA]</scope>
    <source>
        <strain evidence="2 3">NIES-4479</strain>
    </source>
</reference>
<dbReference type="PANTHER" id="PTHR24216">
    <property type="entry name" value="PAXILLIN-RELATED"/>
    <property type="match status" value="1"/>
</dbReference>
<sequence>MAARQVVSRADQKRRSPTVAASTVLAAWLAVIALAPTSIAQGTSALIPIVVYNDPRPGDSYDAERKNNLATSVTAAAAVAGLGSGAVSEVAGRPPPLQLAARTHIMSASTLMDMPQETASVLQRLVDRAGSMLVLAAAQESAPDYNSLLAPFLGTSPECGWEQLSRAANLVAPVPGVPISLFAATVTIRVTTFRCNLGTLWYSTSDGSSPVYLFTTPRGGYVKLLGFDFGAKRRLESWQPLLLYAPPPPPAPAAPLEPPPSQPPPSSPPPSLPPPSLPPPTAPPPRPPAPPGPVMSPPPSRPNAPPAPPLPNPPPLLPPSPPPPSPPPPSPLPPPPSPSPPRPPPSPSPPSPPPPPPPLPSPPSPSPPPPPLPPPPSPPPSPPSPAPEPPRDASIILLTDPTDPGDSLRKTQLLVSVLELSRAEGGSVLSLTAPGNAPVHTTFDNTYLALPSESKAALRRLLLRGNALSVVVTPETSAGEVSSILASVLNLTTAQCIKRNTAGKGTLTAVPSAVYSGVMGTPALPATMQPADDTVALLCTGSGRRVIAADGPGEAVVWEWAVGAGVFRMVGYDFATGGYTAALARNPANVAVLDRLRIAASVAVGYPKSMLPPPNAPSPPPDAPSPPPQNPPNKKTARAPPLASFPAVVVLIDPETLPDNDNKGKLIDGINAVAPAPAQTTTPVAGALVHVAFDTTLVRLPSTEITLLANLVRANRTLLSVIVTSGVSDADRSRVLARITGNSGLSCSSEPVASTARIDRVVPATVDLRSDGWRAQDNTRGTRCNAGQVIFGVRNDATISVVIDIPIGSTAVRLLGYDFSSGGRGDNRKPLTTCTIFPRPF</sequence>
<dbReference type="Proteomes" id="UP001165080">
    <property type="component" value="Unassembled WGS sequence"/>
</dbReference>
<feature type="compositionally biased region" description="Pro residues" evidence="1">
    <location>
        <begin position="249"/>
        <end position="388"/>
    </location>
</feature>
<evidence type="ECO:0000313" key="3">
    <source>
        <dbReference type="Proteomes" id="UP001165080"/>
    </source>
</evidence>
<accession>A0A9W6BM00</accession>
<dbReference type="AlphaFoldDB" id="A0A9W6BM00"/>
<name>A0A9W6BM00_9CHLO</name>
<feature type="compositionally biased region" description="Pro residues" evidence="1">
    <location>
        <begin position="610"/>
        <end position="631"/>
    </location>
</feature>
<organism evidence="2 3">
    <name type="scientific">Pleodorina starrii</name>
    <dbReference type="NCBI Taxonomy" id="330485"/>
    <lineage>
        <taxon>Eukaryota</taxon>
        <taxon>Viridiplantae</taxon>
        <taxon>Chlorophyta</taxon>
        <taxon>core chlorophytes</taxon>
        <taxon>Chlorophyceae</taxon>
        <taxon>CS clade</taxon>
        <taxon>Chlamydomonadales</taxon>
        <taxon>Volvocaceae</taxon>
        <taxon>Pleodorina</taxon>
    </lineage>
</organism>
<dbReference type="PANTHER" id="PTHR24216:SF65">
    <property type="entry name" value="PAXILLIN-LIKE PROTEIN 1"/>
    <property type="match status" value="1"/>
</dbReference>